<dbReference type="Proteomes" id="UP000516305">
    <property type="component" value="Chromosome"/>
</dbReference>
<dbReference type="RefSeq" id="WP_246452140.1">
    <property type="nucleotide sequence ID" value="NZ_CP060139.1"/>
</dbReference>
<proteinExistence type="predicted"/>
<protein>
    <submittedName>
        <fullName evidence="1">Uncharacterized protein</fullName>
    </submittedName>
</protein>
<accession>A0A7H0VDN7</accession>
<dbReference type="KEGG" id="chyd:H4K34_15875"/>
<reference evidence="1 2" key="1">
    <citation type="submission" date="2020-08" db="EMBL/GenBank/DDBJ databases">
        <title>Croceimicrobium hydrocarbonivorans gen. nov., sp. nov., a novel marine bacterium isolated from a bacterial consortium that degrades polyethylene terephthalate.</title>
        <authorList>
            <person name="Liu R."/>
        </authorList>
    </citation>
    <scope>NUCLEOTIDE SEQUENCE [LARGE SCALE GENOMIC DNA]</scope>
    <source>
        <strain evidence="1 2">A20-9</strain>
    </source>
</reference>
<gene>
    <name evidence="1" type="ORF">H4K34_15875</name>
</gene>
<dbReference type="InterPro" id="IPR046026">
    <property type="entry name" value="DUF5984"/>
</dbReference>
<dbReference type="EMBL" id="CP060139">
    <property type="protein sequence ID" value="QNR23835.1"/>
    <property type="molecule type" value="Genomic_DNA"/>
</dbReference>
<name>A0A7H0VDN7_9FLAO</name>
<evidence type="ECO:0000313" key="2">
    <source>
        <dbReference type="Proteomes" id="UP000516305"/>
    </source>
</evidence>
<dbReference type="AlphaFoldDB" id="A0A7H0VDN7"/>
<sequence length="269" mass="31879">MINFKLKDTKSYKPVGSSTGLSMSWYWLTEGDLWIDLGDSSLYEYSPKAQEYFGGLKSQYNEYQIIRFIEDFTALFEVISESIPNDIYRLAENSAKFLQDAQKWLDLNDAEEDQQDDFYFEKYDKLISWINRRSLDSGHLVGGPKLSFFRNKDKIRVTWQADYKLENGIDLWTAGEGSIEFSYSEFINDVKDFGDRFFKQMQEQVDLAVEKEWNGIQIDKQRLLAEHSEREIDFWKQFKLLKGKSPSETKWELIRELKSQMDEEIKRKA</sequence>
<keyword evidence="2" id="KW-1185">Reference proteome</keyword>
<organism evidence="1 2">
    <name type="scientific">Croceimicrobium hydrocarbonivorans</name>
    <dbReference type="NCBI Taxonomy" id="2761580"/>
    <lineage>
        <taxon>Bacteria</taxon>
        <taxon>Pseudomonadati</taxon>
        <taxon>Bacteroidota</taxon>
        <taxon>Flavobacteriia</taxon>
        <taxon>Flavobacteriales</taxon>
        <taxon>Owenweeksiaceae</taxon>
        <taxon>Croceimicrobium</taxon>
    </lineage>
</organism>
<evidence type="ECO:0000313" key="1">
    <source>
        <dbReference type="EMBL" id="QNR23835.1"/>
    </source>
</evidence>
<dbReference type="Pfam" id="PF19446">
    <property type="entry name" value="DUF5984"/>
    <property type="match status" value="1"/>
</dbReference>